<name>A0A5J5EDM8_9PEZI</name>
<dbReference type="SUPFAM" id="SSF51445">
    <property type="entry name" value="(Trans)glycosidases"/>
    <property type="match status" value="1"/>
</dbReference>
<keyword evidence="8 15" id="KW-0732">Signal</keyword>
<dbReference type="Proteomes" id="UP000326924">
    <property type="component" value="Unassembled WGS sequence"/>
</dbReference>
<dbReference type="GO" id="GO:0031176">
    <property type="term" value="F:endo-1,4-beta-xylanase activity"/>
    <property type="evidence" value="ECO:0007669"/>
    <property type="project" value="UniProtKB-EC"/>
</dbReference>
<dbReference type="SMART" id="SM00236">
    <property type="entry name" value="fCBD"/>
    <property type="match status" value="1"/>
</dbReference>
<evidence type="ECO:0000256" key="8">
    <source>
        <dbReference type="ARBA" id="ARBA00022729"/>
    </source>
</evidence>
<dbReference type="SMART" id="SM00633">
    <property type="entry name" value="Glyco_10"/>
    <property type="match status" value="1"/>
</dbReference>
<dbReference type="Pfam" id="PF00734">
    <property type="entry name" value="CBM_1"/>
    <property type="match status" value="1"/>
</dbReference>
<dbReference type="PROSITE" id="PS51164">
    <property type="entry name" value="CBM1_2"/>
    <property type="match status" value="1"/>
</dbReference>
<feature type="domain" description="CBM1" evidence="16">
    <location>
        <begin position="19"/>
        <end position="55"/>
    </location>
</feature>
<protein>
    <recommendedName>
        <fullName evidence="5">endo-1,4-beta-xylanase</fullName>
        <ecNumber evidence="5">3.2.1.8</ecNumber>
    </recommendedName>
</protein>
<dbReference type="AlphaFoldDB" id="A0A5J5EDM8"/>
<dbReference type="InterPro" id="IPR035971">
    <property type="entry name" value="CBD_sf"/>
</dbReference>
<dbReference type="InterPro" id="IPR017853">
    <property type="entry name" value="GH"/>
</dbReference>
<dbReference type="PANTHER" id="PTHR31490">
    <property type="entry name" value="GLYCOSYL HYDROLASE"/>
    <property type="match status" value="1"/>
</dbReference>
<dbReference type="PROSITE" id="PS00591">
    <property type="entry name" value="GH10_1"/>
    <property type="match status" value="1"/>
</dbReference>
<evidence type="ECO:0000256" key="7">
    <source>
        <dbReference type="ARBA" id="ARBA00022651"/>
    </source>
</evidence>
<evidence type="ECO:0000256" key="15">
    <source>
        <dbReference type="SAM" id="SignalP"/>
    </source>
</evidence>
<evidence type="ECO:0000256" key="10">
    <source>
        <dbReference type="ARBA" id="ARBA00023277"/>
    </source>
</evidence>
<dbReference type="EMBL" id="VXIS01000499">
    <property type="protein sequence ID" value="KAA8893117.1"/>
    <property type="molecule type" value="Genomic_DNA"/>
</dbReference>
<evidence type="ECO:0000256" key="11">
    <source>
        <dbReference type="ARBA" id="ARBA00023295"/>
    </source>
</evidence>
<evidence type="ECO:0000256" key="5">
    <source>
        <dbReference type="ARBA" id="ARBA00012590"/>
    </source>
</evidence>
<dbReference type="PROSITE" id="PS00562">
    <property type="entry name" value="CBM1_1"/>
    <property type="match status" value="1"/>
</dbReference>
<dbReference type="GO" id="GO:0005576">
    <property type="term" value="C:extracellular region"/>
    <property type="evidence" value="ECO:0007669"/>
    <property type="project" value="InterPro"/>
</dbReference>
<dbReference type="InterPro" id="IPR000254">
    <property type="entry name" value="CBD"/>
</dbReference>
<evidence type="ECO:0000256" key="2">
    <source>
        <dbReference type="ARBA" id="ARBA00004613"/>
    </source>
</evidence>
<dbReference type="Gene3D" id="3.20.20.80">
    <property type="entry name" value="Glycosidases"/>
    <property type="match status" value="2"/>
</dbReference>
<dbReference type="PANTHER" id="PTHR31490:SF35">
    <property type="entry name" value="ENDO-1,4-BETA-XYLANASE"/>
    <property type="match status" value="1"/>
</dbReference>
<feature type="active site" description="Nucleophile" evidence="13">
    <location>
        <position position="284"/>
    </location>
</feature>
<comment type="catalytic activity">
    <reaction evidence="1">
        <text>Endohydrolysis of (1-&gt;4)-beta-D-xylosidic linkages in xylans.</text>
        <dbReference type="EC" id="3.2.1.8"/>
    </reaction>
</comment>
<dbReference type="Pfam" id="PF00331">
    <property type="entry name" value="Glyco_hydro_10"/>
    <property type="match status" value="1"/>
</dbReference>
<dbReference type="EC" id="3.2.1.8" evidence="5"/>
<gene>
    <name evidence="18" type="ORF">FN846DRAFT_980339</name>
</gene>
<comment type="caution">
    <text evidence="18">The sequence shown here is derived from an EMBL/GenBank/DDBJ whole genome shotgun (WGS) entry which is preliminary data.</text>
</comment>
<dbReference type="PROSITE" id="PS51760">
    <property type="entry name" value="GH10_2"/>
    <property type="match status" value="1"/>
</dbReference>
<comment type="pathway">
    <text evidence="3">Glycan degradation; xylan degradation.</text>
</comment>
<evidence type="ECO:0000256" key="13">
    <source>
        <dbReference type="PROSITE-ProRule" id="PRU10061"/>
    </source>
</evidence>
<dbReference type="OrthoDB" id="3055998at2759"/>
<evidence type="ECO:0000256" key="3">
    <source>
        <dbReference type="ARBA" id="ARBA00004851"/>
    </source>
</evidence>
<evidence type="ECO:0000256" key="12">
    <source>
        <dbReference type="ARBA" id="ARBA00023326"/>
    </source>
</evidence>
<feature type="compositionally biased region" description="Low complexity" evidence="14">
    <location>
        <begin position="58"/>
        <end position="85"/>
    </location>
</feature>
<keyword evidence="12" id="KW-0624">Polysaccharide degradation</keyword>
<feature type="domain" description="GH10" evidence="17">
    <location>
        <begin position="85"/>
        <end position="359"/>
    </location>
</feature>
<evidence type="ECO:0000256" key="1">
    <source>
        <dbReference type="ARBA" id="ARBA00000681"/>
    </source>
</evidence>
<comment type="subcellular location">
    <subcellularLocation>
        <location evidence="2">Secreted</location>
    </subcellularLocation>
</comment>
<feature type="region of interest" description="Disordered" evidence="14">
    <location>
        <begin position="58"/>
        <end position="86"/>
    </location>
</feature>
<keyword evidence="11 18" id="KW-0326">Glycosidase</keyword>
<reference evidence="18 19" key="1">
    <citation type="submission" date="2019-09" db="EMBL/GenBank/DDBJ databases">
        <title>Draft genome of the ectomycorrhizal ascomycete Sphaerosporella brunnea.</title>
        <authorList>
            <consortium name="DOE Joint Genome Institute"/>
            <person name="Benucci G.M."/>
            <person name="Marozzi G."/>
            <person name="Antonielli L."/>
            <person name="Sanchez S."/>
            <person name="Marco P."/>
            <person name="Wang X."/>
            <person name="Falini L.B."/>
            <person name="Barry K."/>
            <person name="Haridas S."/>
            <person name="Lipzen A."/>
            <person name="Labutti K."/>
            <person name="Grigoriev I.V."/>
            <person name="Murat C."/>
            <person name="Martin F."/>
            <person name="Albertini E."/>
            <person name="Donnini D."/>
            <person name="Bonito G."/>
        </authorList>
    </citation>
    <scope>NUCLEOTIDE SEQUENCE [LARGE SCALE GENOMIC DNA]</scope>
    <source>
        <strain evidence="18 19">Sb_GMNB300</strain>
    </source>
</reference>
<evidence type="ECO:0000256" key="9">
    <source>
        <dbReference type="ARBA" id="ARBA00022801"/>
    </source>
</evidence>
<evidence type="ECO:0000256" key="4">
    <source>
        <dbReference type="ARBA" id="ARBA00007495"/>
    </source>
</evidence>
<keyword evidence="7 18" id="KW-0858">Xylan degradation</keyword>
<dbReference type="GO" id="GO:0030248">
    <property type="term" value="F:cellulose binding"/>
    <property type="evidence" value="ECO:0007669"/>
    <property type="project" value="InterPro"/>
</dbReference>
<feature type="signal peptide" evidence="15">
    <location>
        <begin position="1"/>
        <end position="19"/>
    </location>
</feature>
<dbReference type="InParanoid" id="A0A5J5EDM8"/>
<proteinExistence type="inferred from homology"/>
<dbReference type="SUPFAM" id="SSF57180">
    <property type="entry name" value="Cellulose-binding domain"/>
    <property type="match status" value="1"/>
</dbReference>
<feature type="chain" id="PRO_5023907463" description="endo-1,4-beta-xylanase" evidence="15">
    <location>
        <begin position="20"/>
        <end position="359"/>
    </location>
</feature>
<sequence>MHTLSSLLGVALLAGAASAQVAVWGQCGGIGYSGSTSCASGTTCVKVNDYYSQCQPGSSATTLKTSTTTNTSTSTFTTSPSPSSSAGLNVLAEKSGRYFGSATDNPELTDTAYTAILGDKNEFGIITPGNSMKWDATEPSRGTFTFTGGQQIVDFANANGQAIRGHNLGNGNFDKATLTSIMQNHITTLVTHWKGQLAQWDVVNEAFNDDGTFRQNVFYTTIGEDYIQIAFETARAADPDLKAANAPIDCIGIQGHLIVGEVPSTLQANWAQFASLGVDVAITELDIRMTLPETDALLHSSRQDLRHCFKYSWVAPDLQRQVMSYARGDSNLQKKPAYASIASPFRLDVQTENRYRISV</sequence>
<dbReference type="InterPro" id="IPR044846">
    <property type="entry name" value="GH10"/>
</dbReference>
<keyword evidence="6" id="KW-0964">Secreted</keyword>
<evidence type="ECO:0000256" key="6">
    <source>
        <dbReference type="ARBA" id="ARBA00022525"/>
    </source>
</evidence>
<evidence type="ECO:0000259" key="16">
    <source>
        <dbReference type="PROSITE" id="PS51164"/>
    </source>
</evidence>
<evidence type="ECO:0000256" key="14">
    <source>
        <dbReference type="SAM" id="MobiDB-lite"/>
    </source>
</evidence>
<comment type="similarity">
    <text evidence="4">Belongs to the glycosyl hydrolase 10 (cellulase F) family.</text>
</comment>
<evidence type="ECO:0000259" key="17">
    <source>
        <dbReference type="PROSITE" id="PS51760"/>
    </source>
</evidence>
<dbReference type="InterPro" id="IPR031158">
    <property type="entry name" value="GH10_AS"/>
</dbReference>
<dbReference type="InterPro" id="IPR001000">
    <property type="entry name" value="GH10_dom"/>
</dbReference>
<keyword evidence="9 18" id="KW-0378">Hydrolase</keyword>
<accession>A0A5J5EDM8</accession>
<keyword evidence="10" id="KW-0119">Carbohydrate metabolism</keyword>
<evidence type="ECO:0000313" key="19">
    <source>
        <dbReference type="Proteomes" id="UP000326924"/>
    </source>
</evidence>
<keyword evidence="19" id="KW-1185">Reference proteome</keyword>
<organism evidence="18 19">
    <name type="scientific">Sphaerosporella brunnea</name>
    <dbReference type="NCBI Taxonomy" id="1250544"/>
    <lineage>
        <taxon>Eukaryota</taxon>
        <taxon>Fungi</taxon>
        <taxon>Dikarya</taxon>
        <taxon>Ascomycota</taxon>
        <taxon>Pezizomycotina</taxon>
        <taxon>Pezizomycetes</taxon>
        <taxon>Pezizales</taxon>
        <taxon>Pyronemataceae</taxon>
        <taxon>Sphaerosporella</taxon>
    </lineage>
</organism>
<dbReference type="GO" id="GO:0045493">
    <property type="term" value="P:xylan catabolic process"/>
    <property type="evidence" value="ECO:0007669"/>
    <property type="project" value="UniProtKB-KW"/>
</dbReference>
<evidence type="ECO:0000313" key="18">
    <source>
        <dbReference type="EMBL" id="KAA8893117.1"/>
    </source>
</evidence>